<dbReference type="Proteomes" id="UP001589710">
    <property type="component" value="Unassembled WGS sequence"/>
</dbReference>
<sequence length="50" mass="5425">MVIDTDGKRRVSRRVANDETGLLQLGVCILELSDGKLATWAIDLNTGGPR</sequence>
<evidence type="ECO:0008006" key="3">
    <source>
        <dbReference type="Google" id="ProtNLM"/>
    </source>
</evidence>
<gene>
    <name evidence="1" type="ORF">ACFFTL_25525</name>
</gene>
<dbReference type="EMBL" id="JBHMCG010000108">
    <property type="protein sequence ID" value="MFB9575550.1"/>
    <property type="molecule type" value="Genomic_DNA"/>
</dbReference>
<proteinExistence type="predicted"/>
<protein>
    <recommendedName>
        <fullName evidence="3">Transposase</fullName>
    </recommendedName>
</protein>
<accession>A0ABV5RCF8</accession>
<dbReference type="RefSeq" id="WP_386144385.1">
    <property type="nucleotide sequence ID" value="NZ_JBHMCG010000108.1"/>
</dbReference>
<keyword evidence="2" id="KW-1185">Reference proteome</keyword>
<reference evidence="1 2" key="1">
    <citation type="submission" date="2024-09" db="EMBL/GenBank/DDBJ databases">
        <authorList>
            <person name="Sun Q."/>
            <person name="Mori K."/>
        </authorList>
    </citation>
    <scope>NUCLEOTIDE SEQUENCE [LARGE SCALE GENOMIC DNA]</scope>
    <source>
        <strain evidence="1 2">JCM 3331</strain>
    </source>
</reference>
<name>A0ABV5RCF8_9ACTN</name>
<evidence type="ECO:0000313" key="2">
    <source>
        <dbReference type="Proteomes" id="UP001589710"/>
    </source>
</evidence>
<evidence type="ECO:0000313" key="1">
    <source>
        <dbReference type="EMBL" id="MFB9575550.1"/>
    </source>
</evidence>
<comment type="caution">
    <text evidence="1">The sequence shown here is derived from an EMBL/GenBank/DDBJ whole genome shotgun (WGS) entry which is preliminary data.</text>
</comment>
<organism evidence="1 2">
    <name type="scientific">Streptomyces yanii</name>
    <dbReference type="NCBI Taxonomy" id="78510"/>
    <lineage>
        <taxon>Bacteria</taxon>
        <taxon>Bacillati</taxon>
        <taxon>Actinomycetota</taxon>
        <taxon>Actinomycetes</taxon>
        <taxon>Kitasatosporales</taxon>
        <taxon>Streptomycetaceae</taxon>
        <taxon>Streptomyces</taxon>
    </lineage>
</organism>